<name>A0A813DBF8_POLGL</name>
<dbReference type="AlphaFoldDB" id="A0A813DBF8"/>
<proteinExistence type="predicted"/>
<dbReference type="Proteomes" id="UP000654075">
    <property type="component" value="Unassembled WGS sequence"/>
</dbReference>
<keyword evidence="2" id="KW-1185">Reference proteome</keyword>
<sequence length="128" mass="14234">MEPVLSGEEAPAHSWIACWEALPRDVLPRLLGHLGFSLPAACATCRGLTSAAELGEGICFRPRCALRGHKRVGDVKPMLIFFVVLDEWCHTQCLWTWILHHDFAGFELLQHSGLVGMMASPDFADQTY</sequence>
<comment type="caution">
    <text evidence="1">The sequence shown here is derived from an EMBL/GenBank/DDBJ whole genome shotgun (WGS) entry which is preliminary data.</text>
</comment>
<evidence type="ECO:0000313" key="1">
    <source>
        <dbReference type="EMBL" id="CAE8584896.1"/>
    </source>
</evidence>
<organism evidence="1 2">
    <name type="scientific">Polarella glacialis</name>
    <name type="common">Dinoflagellate</name>
    <dbReference type="NCBI Taxonomy" id="89957"/>
    <lineage>
        <taxon>Eukaryota</taxon>
        <taxon>Sar</taxon>
        <taxon>Alveolata</taxon>
        <taxon>Dinophyceae</taxon>
        <taxon>Suessiales</taxon>
        <taxon>Suessiaceae</taxon>
        <taxon>Polarella</taxon>
    </lineage>
</organism>
<gene>
    <name evidence="1" type="ORF">PGLA1383_LOCUS3818</name>
</gene>
<evidence type="ECO:0000313" key="2">
    <source>
        <dbReference type="Proteomes" id="UP000654075"/>
    </source>
</evidence>
<protein>
    <submittedName>
        <fullName evidence="1">Uncharacterized protein</fullName>
    </submittedName>
</protein>
<accession>A0A813DBF8</accession>
<dbReference type="EMBL" id="CAJNNV010001376">
    <property type="protein sequence ID" value="CAE8584896.1"/>
    <property type="molecule type" value="Genomic_DNA"/>
</dbReference>
<reference evidence="1" key="1">
    <citation type="submission" date="2021-02" db="EMBL/GenBank/DDBJ databases">
        <authorList>
            <person name="Dougan E. K."/>
            <person name="Rhodes N."/>
            <person name="Thang M."/>
            <person name="Chan C."/>
        </authorList>
    </citation>
    <scope>NUCLEOTIDE SEQUENCE</scope>
</reference>